<protein>
    <submittedName>
        <fullName evidence="6">Protein AaeX</fullName>
    </submittedName>
</protein>
<name>A0A6S7C2J9_9BURK</name>
<dbReference type="Proteomes" id="UP000494115">
    <property type="component" value="Unassembled WGS sequence"/>
</dbReference>
<dbReference type="RefSeq" id="WP_175107376.1">
    <property type="nucleotide sequence ID" value="NZ_CADIKM010000035.1"/>
</dbReference>
<evidence type="ECO:0000313" key="6">
    <source>
        <dbReference type="EMBL" id="CAB3799871.1"/>
    </source>
</evidence>
<dbReference type="EMBL" id="CADIKM010000035">
    <property type="protein sequence ID" value="CAB3799871.1"/>
    <property type="molecule type" value="Genomic_DNA"/>
</dbReference>
<evidence type="ECO:0000256" key="5">
    <source>
        <dbReference type="SAM" id="Phobius"/>
    </source>
</evidence>
<keyword evidence="2 5" id="KW-0812">Transmembrane</keyword>
<evidence type="ECO:0000256" key="4">
    <source>
        <dbReference type="ARBA" id="ARBA00023136"/>
    </source>
</evidence>
<evidence type="ECO:0000256" key="2">
    <source>
        <dbReference type="ARBA" id="ARBA00022692"/>
    </source>
</evidence>
<evidence type="ECO:0000256" key="1">
    <source>
        <dbReference type="ARBA" id="ARBA00022475"/>
    </source>
</evidence>
<keyword evidence="4 5" id="KW-0472">Membrane</keyword>
<dbReference type="AlphaFoldDB" id="A0A6S7C2J9"/>
<reference evidence="6 7" key="1">
    <citation type="submission" date="2020-04" db="EMBL/GenBank/DDBJ databases">
        <authorList>
            <person name="De Canck E."/>
        </authorList>
    </citation>
    <scope>NUCLEOTIDE SEQUENCE [LARGE SCALE GENOMIC DNA]</scope>
    <source>
        <strain evidence="6 7">LMG 28138</strain>
    </source>
</reference>
<keyword evidence="3 5" id="KW-1133">Transmembrane helix</keyword>
<keyword evidence="7" id="KW-1185">Reference proteome</keyword>
<sequence length="75" mass="8381">MIGELNIEGVFVAPLAVWAVVAFGVNQLLRQVLIRVGLYRMVWHPALFDTALFVILWALVAALSAHLPFLQEPVR</sequence>
<dbReference type="Pfam" id="PF07869">
    <property type="entry name" value="DUF1656"/>
    <property type="match status" value="1"/>
</dbReference>
<evidence type="ECO:0000313" key="7">
    <source>
        <dbReference type="Proteomes" id="UP000494115"/>
    </source>
</evidence>
<dbReference type="InterPro" id="IPR012451">
    <property type="entry name" value="DUF1656"/>
</dbReference>
<feature type="transmembrane region" description="Helical" evidence="5">
    <location>
        <begin position="46"/>
        <end position="69"/>
    </location>
</feature>
<evidence type="ECO:0000256" key="3">
    <source>
        <dbReference type="ARBA" id="ARBA00022989"/>
    </source>
</evidence>
<organism evidence="6 7">
    <name type="scientific">Pararobbsia alpina</name>
    <dbReference type="NCBI Taxonomy" id="621374"/>
    <lineage>
        <taxon>Bacteria</taxon>
        <taxon>Pseudomonadati</taxon>
        <taxon>Pseudomonadota</taxon>
        <taxon>Betaproteobacteria</taxon>
        <taxon>Burkholderiales</taxon>
        <taxon>Burkholderiaceae</taxon>
        <taxon>Pararobbsia</taxon>
    </lineage>
</organism>
<accession>A0A6S7C2J9</accession>
<feature type="transmembrane region" description="Helical" evidence="5">
    <location>
        <begin position="6"/>
        <end position="25"/>
    </location>
</feature>
<proteinExistence type="predicted"/>
<gene>
    <name evidence="6" type="primary">aaeX</name>
    <name evidence="6" type="ORF">LMG28138_04750</name>
</gene>
<keyword evidence="1" id="KW-1003">Cell membrane</keyword>